<accession>A0A7V5XZ58</accession>
<dbReference type="NCBIfam" id="TIGR01134">
    <property type="entry name" value="purF"/>
    <property type="match status" value="1"/>
</dbReference>
<sequence>MCGVIGINSTDDCVYEIYEGLLALQHRGQDSAGIITYDGMFHLKKGNGLVTSVFNEKNIARLKGNIGLGHVRYPTIGFGSLEDAQPFCINYPFGLAMAHNGNVTNYYQLRELLEKKFKRKLSSYSDVEVILNVFGVALEKHLRKRDIFLSLWEATKEVFKYVKGSYSVVGIIADYGIFAFRDPFGIKPLCFGKRNDNYIFASESVALDMLDYELIRDVYSGELIFISKEKKVFSKRIKNANSYPCIFEYVYFARPDSIIDGIGVYEARLRLGEELGKECLKAGLNPDVVIPVPDTARAAASKVSEILNVPLREGLIKNRYIPRTFIMPTQKERELKVRQKLNPIKSEIENKKVLVVDDSIVRGTTSREIVNLLRKAKAKEVYLAITCPPLRFPCVYGIDMMTRGEFIAKKYSVEKIREIIGADKLVYQTIEGLLNGVGGGKRDFCTACFTGNYPTKIKKEELERLEKERIKQKIEI</sequence>
<dbReference type="InterPro" id="IPR029057">
    <property type="entry name" value="PRTase-like"/>
</dbReference>
<keyword evidence="7 11" id="KW-0411">Iron-sulfur</keyword>
<evidence type="ECO:0000256" key="3">
    <source>
        <dbReference type="ARBA" id="ARBA00022676"/>
    </source>
</evidence>
<feature type="binding site" evidence="7 11">
    <location>
        <position position="394"/>
    </location>
    <ligand>
        <name>[4Fe-4S] cluster</name>
        <dbReference type="ChEBI" id="CHEBI:49883"/>
    </ligand>
</feature>
<keyword evidence="4 7" id="KW-0808">Transferase</keyword>
<dbReference type="HAMAP" id="MF_01931">
    <property type="entry name" value="PurF"/>
    <property type="match status" value="1"/>
</dbReference>
<dbReference type="PIRSF" id="PIRSF000485">
    <property type="entry name" value="Amd_phspho_trans"/>
    <property type="match status" value="1"/>
</dbReference>
<evidence type="ECO:0000256" key="2">
    <source>
        <dbReference type="ARBA" id="ARBA00010138"/>
    </source>
</evidence>
<dbReference type="CDD" id="cd06223">
    <property type="entry name" value="PRTases_typeI"/>
    <property type="match status" value="1"/>
</dbReference>
<evidence type="ECO:0000313" key="13">
    <source>
        <dbReference type="EMBL" id="HHR48222.1"/>
    </source>
</evidence>
<dbReference type="EC" id="2.4.2.14" evidence="7"/>
<comment type="caution">
    <text evidence="13">The sequence shown here is derived from an EMBL/GenBank/DDBJ whole genome shotgun (WGS) entry which is preliminary data.</text>
</comment>
<evidence type="ECO:0000256" key="7">
    <source>
        <dbReference type="HAMAP-Rule" id="MF_01931"/>
    </source>
</evidence>
<evidence type="ECO:0000256" key="9">
    <source>
        <dbReference type="PIRSR" id="PIRSR000485-1"/>
    </source>
</evidence>
<feature type="domain" description="Glutamine amidotransferase type-2" evidence="12">
    <location>
        <begin position="2"/>
        <end position="229"/>
    </location>
</feature>
<evidence type="ECO:0000256" key="10">
    <source>
        <dbReference type="PIRSR" id="PIRSR000485-2"/>
    </source>
</evidence>
<dbReference type="InterPro" id="IPR017932">
    <property type="entry name" value="GATase_2_dom"/>
</dbReference>
<evidence type="ECO:0000256" key="11">
    <source>
        <dbReference type="PIRSR" id="PIRSR000485-3"/>
    </source>
</evidence>
<keyword evidence="7 10" id="KW-0460">Magnesium</keyword>
<proteinExistence type="inferred from homology"/>
<feature type="binding site" evidence="7 10">
    <location>
        <position position="358"/>
    </location>
    <ligand>
        <name>Mg(2+)</name>
        <dbReference type="ChEBI" id="CHEBI:18420"/>
    </ligand>
</feature>
<feature type="binding site" evidence="7 11">
    <location>
        <position position="245"/>
    </location>
    <ligand>
        <name>[4Fe-4S] cluster</name>
        <dbReference type="ChEBI" id="CHEBI:49883"/>
    </ligand>
</feature>
<gene>
    <name evidence="7" type="primary">purF</name>
    <name evidence="13" type="ORF">ENV79_01045</name>
</gene>
<dbReference type="GO" id="GO:0051539">
    <property type="term" value="F:4 iron, 4 sulfur cluster binding"/>
    <property type="evidence" value="ECO:0007669"/>
    <property type="project" value="UniProtKB-KW"/>
</dbReference>
<feature type="binding site" evidence="7 11">
    <location>
        <position position="445"/>
    </location>
    <ligand>
        <name>[4Fe-4S] cluster</name>
        <dbReference type="ChEBI" id="CHEBI:49883"/>
    </ligand>
</feature>
<comment type="function">
    <text evidence="7">Catalyzes the formation of phosphoribosylamine from phosphoribosylpyrophosphate (PRPP) and glutamine.</text>
</comment>
<dbReference type="UniPathway" id="UPA00074">
    <property type="reaction ID" value="UER00124"/>
</dbReference>
<dbReference type="GO" id="GO:0004044">
    <property type="term" value="F:amidophosphoribosyltransferase activity"/>
    <property type="evidence" value="ECO:0007669"/>
    <property type="project" value="UniProtKB-UniRule"/>
</dbReference>
<feature type="binding site" evidence="7 10">
    <location>
        <position position="357"/>
    </location>
    <ligand>
        <name>Mg(2+)</name>
        <dbReference type="ChEBI" id="CHEBI:18420"/>
    </ligand>
</feature>
<reference evidence="13" key="1">
    <citation type="journal article" date="2020" name="mSystems">
        <title>Genome- and Community-Level Interaction Insights into Carbon Utilization and Element Cycling Functions of Hydrothermarchaeota in Hydrothermal Sediment.</title>
        <authorList>
            <person name="Zhou Z."/>
            <person name="Liu Y."/>
            <person name="Xu W."/>
            <person name="Pan J."/>
            <person name="Luo Z.H."/>
            <person name="Li M."/>
        </authorList>
    </citation>
    <scope>NUCLEOTIDE SEQUENCE [LARGE SCALE GENOMIC DNA]</scope>
    <source>
        <strain evidence="13">SpSt-791</strain>
    </source>
</reference>
<dbReference type="InterPro" id="IPR005854">
    <property type="entry name" value="PurF"/>
</dbReference>
<dbReference type="GO" id="GO:0006189">
    <property type="term" value="P:'de novo' IMP biosynthetic process"/>
    <property type="evidence" value="ECO:0007669"/>
    <property type="project" value="UniProtKB-UniRule"/>
</dbReference>
<protein>
    <recommendedName>
        <fullName evidence="7">Amidophosphoribosyltransferase</fullName>
        <shortName evidence="7">ATase</shortName>
        <ecNumber evidence="7">2.4.2.14</ecNumber>
    </recommendedName>
    <alternativeName>
        <fullName evidence="7">Glutamine phosphoribosylpyrophosphate amidotransferase</fullName>
        <shortName evidence="7">GPATase</shortName>
    </alternativeName>
</protein>
<evidence type="ECO:0000256" key="4">
    <source>
        <dbReference type="ARBA" id="ARBA00022679"/>
    </source>
</evidence>
<dbReference type="AlphaFoldDB" id="A0A7V5XZ58"/>
<evidence type="ECO:0000259" key="12">
    <source>
        <dbReference type="PROSITE" id="PS51278"/>
    </source>
</evidence>
<dbReference type="CDD" id="cd00715">
    <property type="entry name" value="GPATase_N"/>
    <property type="match status" value="1"/>
</dbReference>
<keyword evidence="7" id="KW-0004">4Fe-4S</keyword>
<feature type="active site" description="Nucleophile" evidence="7 9">
    <location>
        <position position="2"/>
    </location>
</feature>
<dbReference type="Pfam" id="PF13522">
    <property type="entry name" value="GATase_6"/>
    <property type="match status" value="1"/>
</dbReference>
<feature type="binding site" evidence="7 11">
    <location>
        <position position="448"/>
    </location>
    <ligand>
        <name>[4Fe-4S] cluster</name>
        <dbReference type="ChEBI" id="CHEBI:49883"/>
    </ligand>
</feature>
<organism evidence="13">
    <name type="scientific">candidate division WOR-3 bacterium</name>
    <dbReference type="NCBI Taxonomy" id="2052148"/>
    <lineage>
        <taxon>Bacteria</taxon>
        <taxon>Bacteria division WOR-3</taxon>
    </lineage>
</organism>
<name>A0A7V5XZ58_UNCW3</name>
<evidence type="ECO:0000256" key="6">
    <source>
        <dbReference type="ARBA" id="ARBA00022962"/>
    </source>
</evidence>
<dbReference type="EMBL" id="DTHS01000011">
    <property type="protein sequence ID" value="HHR48222.1"/>
    <property type="molecule type" value="Genomic_DNA"/>
</dbReference>
<dbReference type="GO" id="GO:0009113">
    <property type="term" value="P:purine nucleobase biosynthetic process"/>
    <property type="evidence" value="ECO:0007669"/>
    <property type="project" value="UniProtKB-UniRule"/>
</dbReference>
<evidence type="ECO:0000256" key="5">
    <source>
        <dbReference type="ARBA" id="ARBA00022755"/>
    </source>
</evidence>
<dbReference type="Pfam" id="PF00156">
    <property type="entry name" value="Pribosyltran"/>
    <property type="match status" value="1"/>
</dbReference>
<comment type="cofactor">
    <cofactor evidence="7 11">
        <name>[4Fe-4S] cluster</name>
        <dbReference type="ChEBI" id="CHEBI:49883"/>
    </cofactor>
    <text evidence="7 11">Binds 1 [4Fe-4S] cluster per subunit.</text>
</comment>
<dbReference type="InterPro" id="IPR029055">
    <property type="entry name" value="Ntn_hydrolases_N"/>
</dbReference>
<comment type="catalytic activity">
    <reaction evidence="7 8">
        <text>5-phospho-beta-D-ribosylamine + L-glutamate + diphosphate = 5-phospho-alpha-D-ribose 1-diphosphate + L-glutamine + H2O</text>
        <dbReference type="Rhea" id="RHEA:14905"/>
        <dbReference type="ChEBI" id="CHEBI:15377"/>
        <dbReference type="ChEBI" id="CHEBI:29985"/>
        <dbReference type="ChEBI" id="CHEBI:33019"/>
        <dbReference type="ChEBI" id="CHEBI:58017"/>
        <dbReference type="ChEBI" id="CHEBI:58359"/>
        <dbReference type="ChEBI" id="CHEBI:58681"/>
        <dbReference type="EC" id="2.4.2.14"/>
    </reaction>
</comment>
<evidence type="ECO:0000256" key="8">
    <source>
        <dbReference type="PIRNR" id="PIRNR000485"/>
    </source>
</evidence>
<dbReference type="PROSITE" id="PS51278">
    <property type="entry name" value="GATASE_TYPE_2"/>
    <property type="match status" value="1"/>
</dbReference>
<comment type="pathway">
    <text evidence="1 7 8">Purine metabolism; IMP biosynthesis via de novo pathway; N(1)-(5-phospho-D-ribosyl)glycinamide from 5-phospho-alpha-D-ribose 1-diphosphate: step 1/2.</text>
</comment>
<dbReference type="Gene3D" id="3.60.20.10">
    <property type="entry name" value="Glutamine Phosphoribosylpyrophosphate, subunit 1, domain 1"/>
    <property type="match status" value="1"/>
</dbReference>
<dbReference type="Gene3D" id="3.40.50.2020">
    <property type="match status" value="1"/>
</dbReference>
<keyword evidence="7 10" id="KW-0479">Metal-binding</keyword>
<dbReference type="GO" id="GO:0000287">
    <property type="term" value="F:magnesium ion binding"/>
    <property type="evidence" value="ECO:0007669"/>
    <property type="project" value="UniProtKB-UniRule"/>
</dbReference>
<keyword evidence="5 7" id="KW-0658">Purine biosynthesis</keyword>
<comment type="similarity">
    <text evidence="2 7 8">In the C-terminal section; belongs to the purine/pyrimidine phosphoribosyltransferase family.</text>
</comment>
<comment type="cofactor">
    <cofactor evidence="7 10">
        <name>Mg(2+)</name>
        <dbReference type="ChEBI" id="CHEBI:18420"/>
    </cofactor>
    <text evidence="7 10">Binds 1 Mg(2+) ion per subunit.</text>
</comment>
<dbReference type="PANTHER" id="PTHR11907">
    <property type="entry name" value="AMIDOPHOSPHORIBOSYLTRANSFERASE"/>
    <property type="match status" value="1"/>
</dbReference>
<evidence type="ECO:0000256" key="1">
    <source>
        <dbReference type="ARBA" id="ARBA00005209"/>
    </source>
</evidence>
<dbReference type="SUPFAM" id="SSF56235">
    <property type="entry name" value="N-terminal nucleophile aminohydrolases (Ntn hydrolases)"/>
    <property type="match status" value="1"/>
</dbReference>
<keyword evidence="3 7" id="KW-0328">Glycosyltransferase</keyword>
<dbReference type="SUPFAM" id="SSF53271">
    <property type="entry name" value="PRTase-like"/>
    <property type="match status" value="1"/>
</dbReference>
<dbReference type="InterPro" id="IPR000836">
    <property type="entry name" value="PRTase_dom"/>
</dbReference>
<keyword evidence="6 7" id="KW-0315">Glutamine amidotransferase</keyword>
<keyword evidence="7 11" id="KW-0408">Iron</keyword>
<dbReference type="InterPro" id="IPR035584">
    <property type="entry name" value="PurF_N"/>
</dbReference>
<feature type="binding site" evidence="7 10">
    <location>
        <position position="295"/>
    </location>
    <ligand>
        <name>Mg(2+)</name>
        <dbReference type="ChEBI" id="CHEBI:18420"/>
    </ligand>
</feature>